<reference evidence="18 19" key="1">
    <citation type="submission" date="2017-09" db="EMBL/GenBank/DDBJ databases">
        <title>Evaluation of Pacific Biosciences Sequencing Technology to Finishing C. thermocellum Genome Sequences.</title>
        <authorList>
            <person name="Brown S."/>
        </authorList>
    </citation>
    <scope>NUCLEOTIDE SEQUENCE [LARGE SCALE GENOMIC DNA]</scope>
    <source>
        <strain evidence="18 19">AD2</strain>
    </source>
</reference>
<dbReference type="PRINTS" id="PR00725">
    <property type="entry name" value="DADACBPTASE1"/>
</dbReference>
<evidence type="ECO:0000256" key="15">
    <source>
        <dbReference type="RuleBase" id="RU004016"/>
    </source>
</evidence>
<dbReference type="Proteomes" id="UP000223596">
    <property type="component" value="Unassembled WGS sequence"/>
</dbReference>
<dbReference type="PANTHER" id="PTHR21581:SF6">
    <property type="entry name" value="TRAFFICKING PROTEIN PARTICLE COMPLEX SUBUNIT 12"/>
    <property type="match status" value="1"/>
</dbReference>
<dbReference type="RefSeq" id="WP_003516670.1">
    <property type="nucleotide sequence ID" value="NZ_CP013828.1"/>
</dbReference>
<dbReference type="GO" id="GO:0006508">
    <property type="term" value="P:proteolysis"/>
    <property type="evidence" value="ECO:0007669"/>
    <property type="project" value="UniProtKB-KW"/>
</dbReference>
<organism evidence="18 19">
    <name type="scientific">Acetivibrio thermocellus AD2</name>
    <dbReference type="NCBI Taxonomy" id="1138384"/>
    <lineage>
        <taxon>Bacteria</taxon>
        <taxon>Bacillati</taxon>
        <taxon>Bacillota</taxon>
        <taxon>Clostridia</taxon>
        <taxon>Eubacteriales</taxon>
        <taxon>Oscillospiraceae</taxon>
        <taxon>Acetivibrio</taxon>
    </lineage>
</organism>
<proteinExistence type="inferred from homology"/>
<dbReference type="EMBL" id="PDBW01000001">
    <property type="protein sequence ID" value="PFH02823.1"/>
    <property type="molecule type" value="Genomic_DNA"/>
</dbReference>
<dbReference type="GO" id="GO:0009252">
    <property type="term" value="P:peptidoglycan biosynthetic process"/>
    <property type="evidence" value="ECO:0007669"/>
    <property type="project" value="UniProtKB-KW"/>
</dbReference>
<dbReference type="InterPro" id="IPR018044">
    <property type="entry name" value="Peptidase_S11"/>
</dbReference>
<accession>A0AB36TG92</accession>
<evidence type="ECO:0000313" key="18">
    <source>
        <dbReference type="EMBL" id="PFH02823.1"/>
    </source>
</evidence>
<feature type="domain" description="Peptidase S11 D-Ala-D-Ala carboxypeptidase A C-terminal" evidence="17">
    <location>
        <begin position="294"/>
        <end position="384"/>
    </location>
</feature>
<evidence type="ECO:0000256" key="10">
    <source>
        <dbReference type="ARBA" id="ARBA00022984"/>
    </source>
</evidence>
<dbReference type="SUPFAM" id="SSF56601">
    <property type="entry name" value="beta-lactamase/transpeptidase-like"/>
    <property type="match status" value="1"/>
</dbReference>
<comment type="function">
    <text evidence="1">Removes C-terminal D-alanyl residues from sugar-peptide cell wall precursors.</text>
</comment>
<keyword evidence="7 16" id="KW-0732">Signal</keyword>
<feature type="chain" id="PRO_5044238540" description="serine-type D-Ala-D-Ala carboxypeptidase" evidence="16">
    <location>
        <begin position="26"/>
        <end position="404"/>
    </location>
</feature>
<evidence type="ECO:0000256" key="2">
    <source>
        <dbReference type="ARBA" id="ARBA00004752"/>
    </source>
</evidence>
<dbReference type="InterPro" id="IPR012907">
    <property type="entry name" value="Peptidase_S11_C"/>
</dbReference>
<comment type="caution">
    <text evidence="18">The sequence shown here is derived from an EMBL/GenBank/DDBJ whole genome shotgun (WGS) entry which is preliminary data.</text>
</comment>
<keyword evidence="10" id="KW-0573">Peptidoglycan synthesis</keyword>
<evidence type="ECO:0000256" key="8">
    <source>
        <dbReference type="ARBA" id="ARBA00022801"/>
    </source>
</evidence>
<dbReference type="AlphaFoldDB" id="A0AB36TG92"/>
<evidence type="ECO:0000256" key="16">
    <source>
        <dbReference type="SAM" id="SignalP"/>
    </source>
</evidence>
<dbReference type="Pfam" id="PF07943">
    <property type="entry name" value="PBP5_C"/>
    <property type="match status" value="1"/>
</dbReference>
<dbReference type="Pfam" id="PF00768">
    <property type="entry name" value="Peptidase_S11"/>
    <property type="match status" value="1"/>
</dbReference>
<protein>
    <recommendedName>
        <fullName evidence="4">serine-type D-Ala-D-Ala carboxypeptidase</fullName>
        <ecNumber evidence="4">3.4.16.4</ecNumber>
    </recommendedName>
</protein>
<dbReference type="PANTHER" id="PTHR21581">
    <property type="entry name" value="D-ALANYL-D-ALANINE CARBOXYPEPTIDASE"/>
    <property type="match status" value="1"/>
</dbReference>
<keyword evidence="8" id="KW-0378">Hydrolase</keyword>
<feature type="binding site" evidence="14">
    <location>
        <position position="244"/>
    </location>
    <ligand>
        <name>substrate</name>
    </ligand>
</feature>
<evidence type="ECO:0000256" key="4">
    <source>
        <dbReference type="ARBA" id="ARBA00012448"/>
    </source>
</evidence>
<evidence type="ECO:0000256" key="7">
    <source>
        <dbReference type="ARBA" id="ARBA00022729"/>
    </source>
</evidence>
<dbReference type="Gene3D" id="3.40.710.10">
    <property type="entry name" value="DD-peptidase/beta-lactamase superfamily"/>
    <property type="match status" value="1"/>
</dbReference>
<feature type="active site" evidence="13">
    <location>
        <position position="140"/>
    </location>
</feature>
<evidence type="ECO:0000256" key="11">
    <source>
        <dbReference type="ARBA" id="ARBA00023316"/>
    </source>
</evidence>
<gene>
    <name evidence="18" type="ORF">M972_111611</name>
</gene>
<evidence type="ECO:0000256" key="13">
    <source>
        <dbReference type="PIRSR" id="PIRSR618044-1"/>
    </source>
</evidence>
<dbReference type="InterPro" id="IPR015956">
    <property type="entry name" value="Peniciliin-bd_prot_C_sf"/>
</dbReference>
<dbReference type="InterPro" id="IPR037167">
    <property type="entry name" value="Peptidase_S11_C_sf"/>
</dbReference>
<evidence type="ECO:0000256" key="9">
    <source>
        <dbReference type="ARBA" id="ARBA00022960"/>
    </source>
</evidence>
<evidence type="ECO:0000256" key="14">
    <source>
        <dbReference type="PIRSR" id="PIRSR618044-2"/>
    </source>
</evidence>
<keyword evidence="9" id="KW-0133">Cell shape</keyword>
<evidence type="ECO:0000256" key="12">
    <source>
        <dbReference type="ARBA" id="ARBA00034000"/>
    </source>
</evidence>
<evidence type="ECO:0000256" key="1">
    <source>
        <dbReference type="ARBA" id="ARBA00003217"/>
    </source>
</evidence>
<keyword evidence="5 18" id="KW-0121">Carboxypeptidase</keyword>
<evidence type="ECO:0000256" key="5">
    <source>
        <dbReference type="ARBA" id="ARBA00022645"/>
    </source>
</evidence>
<feature type="active site" description="Acyl-ester intermediate" evidence="13">
    <location>
        <position position="80"/>
    </location>
</feature>
<dbReference type="GO" id="GO:0071555">
    <property type="term" value="P:cell wall organization"/>
    <property type="evidence" value="ECO:0007669"/>
    <property type="project" value="UniProtKB-KW"/>
</dbReference>
<feature type="signal peptide" evidence="16">
    <location>
        <begin position="1"/>
        <end position="25"/>
    </location>
</feature>
<comment type="pathway">
    <text evidence="2">Cell wall biogenesis; peptidoglycan biosynthesis.</text>
</comment>
<evidence type="ECO:0000256" key="6">
    <source>
        <dbReference type="ARBA" id="ARBA00022670"/>
    </source>
</evidence>
<dbReference type="SUPFAM" id="SSF69189">
    <property type="entry name" value="Penicillin-binding protein associated domain"/>
    <property type="match status" value="1"/>
</dbReference>
<evidence type="ECO:0000259" key="17">
    <source>
        <dbReference type="SMART" id="SM00936"/>
    </source>
</evidence>
<dbReference type="EC" id="3.4.16.4" evidence="4"/>
<dbReference type="Gene3D" id="2.60.410.10">
    <property type="entry name" value="D-Ala-D-Ala carboxypeptidase, C-terminal domain"/>
    <property type="match status" value="1"/>
</dbReference>
<dbReference type="SMART" id="SM00936">
    <property type="entry name" value="PBP5_C"/>
    <property type="match status" value="1"/>
</dbReference>
<comment type="catalytic activity">
    <reaction evidence="12">
        <text>Preferential cleavage: (Ac)2-L-Lys-D-Ala-|-D-Ala. Also transpeptidation of peptidyl-alanyl moieties that are N-acyl substituents of D-alanine.</text>
        <dbReference type="EC" id="3.4.16.4"/>
    </reaction>
</comment>
<dbReference type="GO" id="GO:0008360">
    <property type="term" value="P:regulation of cell shape"/>
    <property type="evidence" value="ECO:0007669"/>
    <property type="project" value="UniProtKB-KW"/>
</dbReference>
<dbReference type="InterPro" id="IPR012338">
    <property type="entry name" value="Beta-lactam/transpept-like"/>
</dbReference>
<evidence type="ECO:0000313" key="19">
    <source>
        <dbReference type="Proteomes" id="UP000223596"/>
    </source>
</evidence>
<name>A0AB36TG92_ACETH</name>
<keyword evidence="6" id="KW-0645">Protease</keyword>
<dbReference type="InterPro" id="IPR001967">
    <property type="entry name" value="Peptidase_S11_N"/>
</dbReference>
<comment type="similarity">
    <text evidence="3 15">Belongs to the peptidase S11 family.</text>
</comment>
<sequence>MLRKVIICFTAAVFLLNIMAISVLSAPAVGEPVYDVETVADIMANTNVFELQAKSYVLMDAETGQILLENRSHERLPIASITKIMSMLLVMEAIDSGKINMDDIVTASEYAASMGGSQAYIEPGEQYTVRDALKAVATHSSNDVTVSLAELVAGSEQVFVVLMNEKAKELGMNNTNFLDCTGLTDEGHYSTAYDVALMSRELIVKHPKILEFTSIWMDTFRNGEFQLVNTNKLVHFYEGCDGLKTGFTRAAGHCLSATAKRNDMRLISVVLGEPDSNTRFAETRKLLDYGFANYESKQVNKKGEVVNEIEVKRALIPKIKALYGDDVKLLFARSDKGKVVREVRLKSSLTAPVAKGEKVGEVVYKIGEKEIAKVDLVSDRDVEKASFGKLFINMLSSWFSLGRS</sequence>
<dbReference type="GO" id="GO:0009002">
    <property type="term" value="F:serine-type D-Ala-D-Ala carboxypeptidase activity"/>
    <property type="evidence" value="ECO:0007669"/>
    <property type="project" value="UniProtKB-EC"/>
</dbReference>
<keyword evidence="11" id="KW-0961">Cell wall biogenesis/degradation</keyword>
<feature type="active site" description="Proton acceptor" evidence="13">
    <location>
        <position position="83"/>
    </location>
</feature>
<evidence type="ECO:0000256" key="3">
    <source>
        <dbReference type="ARBA" id="ARBA00007164"/>
    </source>
</evidence>